<name>A0A559IVX3_9BACL</name>
<evidence type="ECO:0000259" key="1">
    <source>
        <dbReference type="SMART" id="SM00460"/>
    </source>
</evidence>
<evidence type="ECO:0000313" key="2">
    <source>
        <dbReference type="EMBL" id="TVX91736.1"/>
    </source>
</evidence>
<protein>
    <submittedName>
        <fullName evidence="2">Transglutaminase</fullName>
    </submittedName>
</protein>
<dbReference type="InterPro" id="IPR038765">
    <property type="entry name" value="Papain-like_cys_pep_sf"/>
</dbReference>
<feature type="domain" description="Transglutaminase-like" evidence="1">
    <location>
        <begin position="215"/>
        <end position="271"/>
    </location>
</feature>
<dbReference type="SMART" id="SM00460">
    <property type="entry name" value="TGc"/>
    <property type="match status" value="1"/>
</dbReference>
<dbReference type="OrthoDB" id="9788327at2"/>
<dbReference type="InterPro" id="IPR002931">
    <property type="entry name" value="Transglutaminase-like"/>
</dbReference>
<sequence>MDHPMIRLAIYGGGLMNQEEEKACIFTRPSRRQRMLKHRADHRSQWIHRSMRMMIATIIFVLMWGSYISWPHVEAESSSVSFSDEHMMESWLAEQLAERTTMIQFKYEGSIDQFSQVLTDVLNDALYSNPFIRYNVSRYTFHWKSYGKGALVSVYVQYRETYEQYQQVRQYAKEQVKRLITPGMSDEQIVKILHDFVVDQLAYDATMTRFTAYEAITLGSTVCQGYALLLQALYEDAGITSRVVEGNAGGQLHAWNIVQLNNQWYHVDATWNDPVPDKRNRILHTYFLLSDEEIGRDHTWDRAKFPQATQSYKQNK</sequence>
<gene>
    <name evidence="2" type="ORF">FPZ44_00885</name>
</gene>
<accession>A0A559IVX3</accession>
<keyword evidence="3" id="KW-1185">Reference proteome</keyword>
<proteinExistence type="predicted"/>
<dbReference type="AlphaFoldDB" id="A0A559IVX3"/>
<dbReference type="GO" id="GO:0005737">
    <property type="term" value="C:cytoplasm"/>
    <property type="evidence" value="ECO:0007669"/>
    <property type="project" value="TreeGrafter"/>
</dbReference>
<reference evidence="2 3" key="1">
    <citation type="submission" date="2019-07" db="EMBL/GenBank/DDBJ databases">
        <authorList>
            <person name="Kim J."/>
        </authorList>
    </citation>
    <scope>NUCLEOTIDE SEQUENCE [LARGE SCALE GENOMIC DNA]</scope>
    <source>
        <strain evidence="2 3">N4</strain>
    </source>
</reference>
<dbReference type="SUPFAM" id="SSF54001">
    <property type="entry name" value="Cysteine proteinases"/>
    <property type="match status" value="1"/>
</dbReference>
<dbReference type="InterPro" id="IPR052557">
    <property type="entry name" value="CAP/Cytokinesis_protein"/>
</dbReference>
<dbReference type="Pfam" id="PF01841">
    <property type="entry name" value="Transglut_core"/>
    <property type="match status" value="1"/>
</dbReference>
<organism evidence="2 3">
    <name type="scientific">Paenibacillus agilis</name>
    <dbReference type="NCBI Taxonomy" id="3020863"/>
    <lineage>
        <taxon>Bacteria</taxon>
        <taxon>Bacillati</taxon>
        <taxon>Bacillota</taxon>
        <taxon>Bacilli</taxon>
        <taxon>Bacillales</taxon>
        <taxon>Paenibacillaceae</taxon>
        <taxon>Paenibacillus</taxon>
    </lineage>
</organism>
<dbReference type="PANTHER" id="PTHR46333:SF2">
    <property type="entry name" value="CYTOKINESIS PROTEIN 3"/>
    <property type="match status" value="1"/>
</dbReference>
<dbReference type="PANTHER" id="PTHR46333">
    <property type="entry name" value="CYTOKINESIS PROTEIN 3"/>
    <property type="match status" value="1"/>
</dbReference>
<dbReference type="Gene3D" id="3.10.620.30">
    <property type="match status" value="1"/>
</dbReference>
<evidence type="ECO:0000313" key="3">
    <source>
        <dbReference type="Proteomes" id="UP000318102"/>
    </source>
</evidence>
<dbReference type="Proteomes" id="UP000318102">
    <property type="component" value="Unassembled WGS sequence"/>
</dbReference>
<dbReference type="EMBL" id="VNJK01000001">
    <property type="protein sequence ID" value="TVX91736.1"/>
    <property type="molecule type" value="Genomic_DNA"/>
</dbReference>
<comment type="caution">
    <text evidence="2">The sequence shown here is derived from an EMBL/GenBank/DDBJ whole genome shotgun (WGS) entry which is preliminary data.</text>
</comment>